<feature type="domain" description="C-type lectin" evidence="2">
    <location>
        <begin position="302"/>
        <end position="415"/>
    </location>
</feature>
<feature type="domain" description="VWFA" evidence="3">
    <location>
        <begin position="115"/>
        <end position="298"/>
    </location>
</feature>
<dbReference type="InterPro" id="IPR001304">
    <property type="entry name" value="C-type_lectin-like"/>
</dbReference>
<feature type="chain" id="PRO_5009309445" evidence="1">
    <location>
        <begin position="21"/>
        <end position="433"/>
    </location>
</feature>
<evidence type="ECO:0000256" key="1">
    <source>
        <dbReference type="SAM" id="SignalP"/>
    </source>
</evidence>
<dbReference type="Pfam" id="PF00092">
    <property type="entry name" value="VWA"/>
    <property type="match status" value="1"/>
</dbReference>
<dbReference type="PANTHER" id="PTHR31024">
    <property type="entry name" value="C-TYPE LECTIN"/>
    <property type="match status" value="1"/>
</dbReference>
<protein>
    <submittedName>
        <fullName evidence="5">VWFA domain-containing protein</fullName>
    </submittedName>
</protein>
<dbReference type="Pfam" id="PF00059">
    <property type="entry name" value="Lectin_C"/>
    <property type="match status" value="1"/>
</dbReference>
<name>A0A1I7UTE5_9PELO</name>
<dbReference type="PROSITE" id="PS50041">
    <property type="entry name" value="C_TYPE_LECTIN_2"/>
    <property type="match status" value="1"/>
</dbReference>
<dbReference type="eggNOG" id="ENOG502SH29">
    <property type="taxonomic scope" value="Eukaryota"/>
</dbReference>
<sequence>MNFVKIFSVFIALFAITAQSATTGLSCENAKEKFVLDVTKIINESIGNPKTIKVILDLLNQLFQDNNEIHSNILVIIGKILKAFRELLESCSAVYDPSSYTDRPCGSDMSNLWLDVVAVVDNSLGMTSSDLANVTANIEMIFGDGTRIGTDANEKRTTRVSIVTYNEGATTNYDLNSFKSYAELKTGVESALAQGSSSGSSNLLFGLQAASSVLGTQSFDTDRDHYKKVVIIFTGSYGGAGEHDPAPEADRLKEDGIFIITVGYGSGFLIDGLSTIASPRFNFSVADPNLIGNIQRSLQQATWTASRISCRVRQGYLATEFTQHKHNFLVESVTSTTGFHPPFSYFIGLNRVAGQWVWEQPQGLPQIPLQSYFNWLPNYPILSSTLAGAMNFQNGTIIGWRNIDKSGLTFAYVCEKYACDTDNYCDPDDLFSI</sequence>
<dbReference type="Gene3D" id="3.40.50.410">
    <property type="entry name" value="von Willebrand factor, type A domain"/>
    <property type="match status" value="1"/>
</dbReference>
<dbReference type="PANTHER" id="PTHR31024:SF3">
    <property type="entry name" value="C-TYPE LECTIN-RELATED"/>
    <property type="match status" value="1"/>
</dbReference>
<dbReference type="InterPro" id="IPR016187">
    <property type="entry name" value="CTDL_fold"/>
</dbReference>
<keyword evidence="4" id="KW-1185">Reference proteome</keyword>
<dbReference type="InterPro" id="IPR016186">
    <property type="entry name" value="C-type_lectin-like/link_sf"/>
</dbReference>
<accession>A0A1I7UTE5</accession>
<dbReference type="SMART" id="SM00327">
    <property type="entry name" value="VWA"/>
    <property type="match status" value="1"/>
</dbReference>
<evidence type="ECO:0000313" key="5">
    <source>
        <dbReference type="WBParaSite" id="Csp11.Scaffold630.g19165.t1"/>
    </source>
</evidence>
<dbReference type="PROSITE" id="PS51257">
    <property type="entry name" value="PROKAR_LIPOPROTEIN"/>
    <property type="match status" value="1"/>
</dbReference>
<dbReference type="GO" id="GO:0045087">
    <property type="term" value="P:innate immune response"/>
    <property type="evidence" value="ECO:0007669"/>
    <property type="project" value="TreeGrafter"/>
</dbReference>
<evidence type="ECO:0000259" key="2">
    <source>
        <dbReference type="PROSITE" id="PS50041"/>
    </source>
</evidence>
<organism evidence="4 5">
    <name type="scientific">Caenorhabditis tropicalis</name>
    <dbReference type="NCBI Taxonomy" id="1561998"/>
    <lineage>
        <taxon>Eukaryota</taxon>
        <taxon>Metazoa</taxon>
        <taxon>Ecdysozoa</taxon>
        <taxon>Nematoda</taxon>
        <taxon>Chromadorea</taxon>
        <taxon>Rhabditida</taxon>
        <taxon>Rhabditina</taxon>
        <taxon>Rhabditomorpha</taxon>
        <taxon>Rhabditoidea</taxon>
        <taxon>Rhabditidae</taxon>
        <taxon>Peloderinae</taxon>
        <taxon>Caenorhabditis</taxon>
    </lineage>
</organism>
<reference evidence="5" key="1">
    <citation type="submission" date="2016-11" db="UniProtKB">
        <authorList>
            <consortium name="WormBaseParasite"/>
        </authorList>
    </citation>
    <scope>IDENTIFICATION</scope>
</reference>
<dbReference type="Proteomes" id="UP000095282">
    <property type="component" value="Unplaced"/>
</dbReference>
<evidence type="ECO:0000259" key="3">
    <source>
        <dbReference type="PROSITE" id="PS50234"/>
    </source>
</evidence>
<proteinExistence type="predicted"/>
<dbReference type="SUPFAM" id="SSF53300">
    <property type="entry name" value="vWA-like"/>
    <property type="match status" value="1"/>
</dbReference>
<keyword evidence="1" id="KW-0732">Signal</keyword>
<dbReference type="InterPro" id="IPR036465">
    <property type="entry name" value="vWFA_dom_sf"/>
</dbReference>
<dbReference type="SMART" id="SM00034">
    <property type="entry name" value="CLECT"/>
    <property type="match status" value="1"/>
</dbReference>
<evidence type="ECO:0000313" key="4">
    <source>
        <dbReference type="Proteomes" id="UP000095282"/>
    </source>
</evidence>
<dbReference type="PROSITE" id="PS50234">
    <property type="entry name" value="VWFA"/>
    <property type="match status" value="1"/>
</dbReference>
<dbReference type="CDD" id="cd00037">
    <property type="entry name" value="CLECT"/>
    <property type="match status" value="1"/>
</dbReference>
<dbReference type="STRING" id="1561998.A0A1I7UTE5"/>
<dbReference type="InterPro" id="IPR002035">
    <property type="entry name" value="VWF_A"/>
</dbReference>
<dbReference type="Gene3D" id="3.10.100.10">
    <property type="entry name" value="Mannose-Binding Protein A, subunit A"/>
    <property type="match status" value="1"/>
</dbReference>
<dbReference type="SUPFAM" id="SSF56436">
    <property type="entry name" value="C-type lectin-like"/>
    <property type="match status" value="1"/>
</dbReference>
<dbReference type="AlphaFoldDB" id="A0A1I7UTE5"/>
<feature type="signal peptide" evidence="1">
    <location>
        <begin position="1"/>
        <end position="20"/>
    </location>
</feature>
<dbReference type="WBParaSite" id="Csp11.Scaffold630.g19165.t1">
    <property type="protein sequence ID" value="Csp11.Scaffold630.g19165.t1"/>
    <property type="gene ID" value="Csp11.Scaffold630.g19165"/>
</dbReference>